<name>A0A5N7CQ90_PETAA</name>
<evidence type="ECO:0000313" key="2">
    <source>
        <dbReference type="EMBL" id="KAE8396452.1"/>
    </source>
</evidence>
<keyword evidence="1" id="KW-1133">Transmembrane helix</keyword>
<reference evidence="2" key="1">
    <citation type="submission" date="2019-04" db="EMBL/GenBank/DDBJ databases">
        <title>Friends and foes A comparative genomics studyof 23 Aspergillus species from section Flavi.</title>
        <authorList>
            <consortium name="DOE Joint Genome Institute"/>
            <person name="Kjaerbolling I."/>
            <person name="Vesth T."/>
            <person name="Frisvad J.C."/>
            <person name="Nybo J.L."/>
            <person name="Theobald S."/>
            <person name="Kildgaard S."/>
            <person name="Isbrandt T."/>
            <person name="Kuo A."/>
            <person name="Sato A."/>
            <person name="Lyhne E.K."/>
            <person name="Kogle M.E."/>
            <person name="Wiebenga A."/>
            <person name="Kun R.S."/>
            <person name="Lubbers R.J."/>
            <person name="Makela M.R."/>
            <person name="Barry K."/>
            <person name="Chovatia M."/>
            <person name="Clum A."/>
            <person name="Daum C."/>
            <person name="Haridas S."/>
            <person name="He G."/>
            <person name="LaButti K."/>
            <person name="Lipzen A."/>
            <person name="Mondo S."/>
            <person name="Riley R."/>
            <person name="Salamov A."/>
            <person name="Simmons B.A."/>
            <person name="Magnuson J.K."/>
            <person name="Henrissat B."/>
            <person name="Mortensen U.H."/>
            <person name="Larsen T.O."/>
            <person name="Devries R.P."/>
            <person name="Grigoriev I.V."/>
            <person name="Machida M."/>
            <person name="Baker S.E."/>
            <person name="Andersen M.R."/>
        </authorList>
    </citation>
    <scope>NUCLEOTIDE SEQUENCE [LARGE SCALE GENOMIC DNA]</scope>
    <source>
        <strain evidence="2">IBT 14317</strain>
    </source>
</reference>
<evidence type="ECO:0000256" key="1">
    <source>
        <dbReference type="SAM" id="Phobius"/>
    </source>
</evidence>
<protein>
    <submittedName>
        <fullName evidence="2">Uncharacterized protein</fullName>
    </submittedName>
</protein>
<sequence length="81" mass="9438">MVLLLLLLIIYLFFFAIVSIFLFSLFFSVSSQIYRAREGAMKLSPNFFLLFLAPLQPLSIELRHLRLQIESVGHVLYLLMT</sequence>
<proteinExistence type="predicted"/>
<organism evidence="2">
    <name type="scientific">Petromyces alliaceus</name>
    <name type="common">Aspergillus alliaceus</name>
    <dbReference type="NCBI Taxonomy" id="209559"/>
    <lineage>
        <taxon>Eukaryota</taxon>
        <taxon>Fungi</taxon>
        <taxon>Dikarya</taxon>
        <taxon>Ascomycota</taxon>
        <taxon>Pezizomycotina</taxon>
        <taxon>Eurotiomycetes</taxon>
        <taxon>Eurotiomycetidae</taxon>
        <taxon>Eurotiales</taxon>
        <taxon>Aspergillaceae</taxon>
        <taxon>Aspergillus</taxon>
        <taxon>Aspergillus subgen. Circumdati</taxon>
    </lineage>
</organism>
<dbReference type="EMBL" id="ML735214">
    <property type="protein sequence ID" value="KAE8396452.1"/>
    <property type="molecule type" value="Genomic_DNA"/>
</dbReference>
<feature type="transmembrane region" description="Helical" evidence="1">
    <location>
        <begin position="6"/>
        <end position="27"/>
    </location>
</feature>
<gene>
    <name evidence="2" type="ORF">BDV23DRAFT_142777</name>
</gene>
<dbReference type="AlphaFoldDB" id="A0A5N7CQ90"/>
<keyword evidence="1" id="KW-0472">Membrane</keyword>
<accession>A0A5N7CQ90</accession>
<dbReference type="Proteomes" id="UP000326877">
    <property type="component" value="Unassembled WGS sequence"/>
</dbReference>
<keyword evidence="1" id="KW-0812">Transmembrane</keyword>